<evidence type="ECO:0000256" key="6">
    <source>
        <dbReference type="ARBA" id="ARBA00023002"/>
    </source>
</evidence>
<comment type="caution">
    <text evidence="8">The sequence shown here is derived from an EMBL/GenBank/DDBJ whole genome shotgun (WGS) entry which is preliminary data.</text>
</comment>
<evidence type="ECO:0000313" key="9">
    <source>
        <dbReference type="Proteomes" id="UP000029692"/>
    </source>
</evidence>
<gene>
    <name evidence="8" type="ORF">DC28_06125</name>
</gene>
<dbReference type="Proteomes" id="UP000029692">
    <property type="component" value="Unassembled WGS sequence"/>
</dbReference>
<dbReference type="PANTHER" id="PTHR48109:SF3">
    <property type="entry name" value="SLL0744 PROTEIN"/>
    <property type="match status" value="1"/>
</dbReference>
<dbReference type="eggNOG" id="COG0167">
    <property type="taxonomic scope" value="Bacteria"/>
</dbReference>
<dbReference type="InterPro" id="IPR012135">
    <property type="entry name" value="Dihydroorotate_DH_1_2"/>
</dbReference>
<dbReference type="STRING" id="1480694.DC28_06125"/>
<comment type="pathway">
    <text evidence="2">Pyrimidine metabolism; UMP biosynthesis via de novo pathway.</text>
</comment>
<evidence type="ECO:0000256" key="3">
    <source>
        <dbReference type="ARBA" id="ARBA00022630"/>
    </source>
</evidence>
<dbReference type="PIRSF" id="PIRSF000164">
    <property type="entry name" value="DHO_oxidase"/>
    <property type="match status" value="1"/>
</dbReference>
<evidence type="ECO:0000256" key="2">
    <source>
        <dbReference type="ARBA" id="ARBA00004725"/>
    </source>
</evidence>
<dbReference type="SUPFAM" id="SSF51395">
    <property type="entry name" value="FMN-linked oxidoreductases"/>
    <property type="match status" value="1"/>
</dbReference>
<keyword evidence="6" id="KW-0560">Oxidoreductase</keyword>
<dbReference type="InterPro" id="IPR005720">
    <property type="entry name" value="Dihydroorotate_DH_cat"/>
</dbReference>
<sequence>MANLTSTYMGITLKNPLVVGACSLTSNMDAIRKIETKGAGALVIKSLFEEQIAYQRYAHDEDIHLYDNWHAEMQSIFPEVEHAGPEEHLMWTQRAKESVSIPVIASLNALNIETWAEWAKKLEETGVDGLELNFFGLPDDLIAPAQEIEKAQVEAVQAVKKAVKIPVSVKLSSFYTSPVRIIQQLEKAGVDGFVLFNRFFHPSINVETETSSYPFNLSGPADHKLALRFMGLLHGQTKASLCASNGIHTSQEALEVLLAGADVFQTVSTLYLNSLDQITTILGDIQGWMRKKGYEKIDDFRGKLSEAKNGDTSAYRRAQYVRMLLRSQDYIKRPNLI</sequence>
<proteinExistence type="predicted"/>
<dbReference type="AlphaFoldDB" id="A0A098QZ93"/>
<organism evidence="8 9">
    <name type="scientific">Spirochaeta lutea</name>
    <dbReference type="NCBI Taxonomy" id="1480694"/>
    <lineage>
        <taxon>Bacteria</taxon>
        <taxon>Pseudomonadati</taxon>
        <taxon>Spirochaetota</taxon>
        <taxon>Spirochaetia</taxon>
        <taxon>Spirochaetales</taxon>
        <taxon>Spirochaetaceae</taxon>
        <taxon>Spirochaeta</taxon>
    </lineage>
</organism>
<dbReference type="RefSeq" id="WP_037546817.1">
    <property type="nucleotide sequence ID" value="NZ_JNUP01000048.1"/>
</dbReference>
<evidence type="ECO:0000256" key="5">
    <source>
        <dbReference type="ARBA" id="ARBA00022975"/>
    </source>
</evidence>
<dbReference type="GO" id="GO:0005737">
    <property type="term" value="C:cytoplasm"/>
    <property type="evidence" value="ECO:0007669"/>
    <property type="project" value="InterPro"/>
</dbReference>
<evidence type="ECO:0000256" key="1">
    <source>
        <dbReference type="ARBA" id="ARBA00001917"/>
    </source>
</evidence>
<keyword evidence="5" id="KW-0665">Pyrimidine biosynthesis</keyword>
<dbReference type="InterPro" id="IPR050074">
    <property type="entry name" value="DHO_dehydrogenase"/>
</dbReference>
<dbReference type="Pfam" id="PF01180">
    <property type="entry name" value="DHO_dh"/>
    <property type="match status" value="1"/>
</dbReference>
<keyword evidence="4" id="KW-0288">FMN</keyword>
<dbReference type="InterPro" id="IPR013785">
    <property type="entry name" value="Aldolase_TIM"/>
</dbReference>
<dbReference type="OrthoDB" id="9794954at2"/>
<dbReference type="GO" id="GO:0044205">
    <property type="term" value="P:'de novo' UMP biosynthetic process"/>
    <property type="evidence" value="ECO:0007669"/>
    <property type="project" value="UniProtKB-UniPathway"/>
</dbReference>
<dbReference type="NCBIfam" id="NF005741">
    <property type="entry name" value="PRK07565.1"/>
    <property type="match status" value="1"/>
</dbReference>
<evidence type="ECO:0000313" key="8">
    <source>
        <dbReference type="EMBL" id="KGE72801.1"/>
    </source>
</evidence>
<evidence type="ECO:0000256" key="4">
    <source>
        <dbReference type="ARBA" id="ARBA00022643"/>
    </source>
</evidence>
<protein>
    <submittedName>
        <fullName evidence="8">Dihydroorotate dehydrogenase</fullName>
    </submittedName>
</protein>
<name>A0A098QZ93_9SPIO</name>
<keyword evidence="3" id="KW-0285">Flavoprotein</keyword>
<reference evidence="8 9" key="1">
    <citation type="submission" date="2014-05" db="EMBL/GenBank/DDBJ databases">
        <title>De novo Genome Sequence of Spirocheata sp.</title>
        <authorList>
            <person name="Shivani Y."/>
            <person name="Subhash Y."/>
            <person name="Tushar L."/>
            <person name="Sasikala C."/>
            <person name="Ramana C.V."/>
        </authorList>
    </citation>
    <scope>NUCLEOTIDE SEQUENCE [LARGE SCALE GENOMIC DNA]</scope>
    <source>
        <strain evidence="8 9">JC230</strain>
    </source>
</reference>
<accession>A0A098QZ93</accession>
<dbReference type="GO" id="GO:0006207">
    <property type="term" value="P:'de novo' pyrimidine nucleobase biosynthetic process"/>
    <property type="evidence" value="ECO:0007669"/>
    <property type="project" value="TreeGrafter"/>
</dbReference>
<comment type="cofactor">
    <cofactor evidence="1">
        <name>FMN</name>
        <dbReference type="ChEBI" id="CHEBI:58210"/>
    </cofactor>
</comment>
<evidence type="ECO:0000259" key="7">
    <source>
        <dbReference type="Pfam" id="PF01180"/>
    </source>
</evidence>
<dbReference type="EMBL" id="JNUP01000048">
    <property type="protein sequence ID" value="KGE72801.1"/>
    <property type="molecule type" value="Genomic_DNA"/>
</dbReference>
<dbReference type="PANTHER" id="PTHR48109">
    <property type="entry name" value="DIHYDROOROTATE DEHYDROGENASE (QUINONE), MITOCHONDRIAL-RELATED"/>
    <property type="match status" value="1"/>
</dbReference>
<feature type="domain" description="Dihydroorotate dehydrogenase catalytic" evidence="7">
    <location>
        <begin position="92"/>
        <end position="286"/>
    </location>
</feature>
<dbReference type="GO" id="GO:0004152">
    <property type="term" value="F:dihydroorotate dehydrogenase activity"/>
    <property type="evidence" value="ECO:0007669"/>
    <property type="project" value="InterPro"/>
</dbReference>
<dbReference type="UniPathway" id="UPA00070"/>
<dbReference type="Gene3D" id="3.20.20.70">
    <property type="entry name" value="Aldolase class I"/>
    <property type="match status" value="1"/>
</dbReference>
<keyword evidence="9" id="KW-1185">Reference proteome</keyword>